<feature type="transmembrane region" description="Helical" evidence="9">
    <location>
        <begin position="12"/>
        <end position="39"/>
    </location>
</feature>
<evidence type="ECO:0000256" key="6">
    <source>
        <dbReference type="ARBA" id="ARBA00022692"/>
    </source>
</evidence>
<dbReference type="PANTHER" id="PTHR38779">
    <property type="entry name" value="TYPE II SECRETION SYSTEM PROTEIN I-RELATED"/>
    <property type="match status" value="1"/>
</dbReference>
<keyword evidence="5" id="KW-0997">Cell inner membrane</keyword>
<dbReference type="PROSITE" id="PS00409">
    <property type="entry name" value="PROKAR_NTER_METHYL"/>
    <property type="match status" value="1"/>
</dbReference>
<dbReference type="AlphaFoldDB" id="A0A5D3KJU1"/>
<sequence>MSRRSCSDGAAGFTLIEALVALAIIAIVLGTIGSVIAVTTKGTRSIDQRLALAGTAETLLADLPARGLLKPGRQSGQLAGSRWRVDIAPMNVAGGDPATDRFVPLAVNLRLQRADGSAIQVTTVKLVPRSTQ</sequence>
<dbReference type="RefSeq" id="WP_148775324.1">
    <property type="nucleotide sequence ID" value="NZ_VSSS01000042.1"/>
</dbReference>
<evidence type="ECO:0000256" key="3">
    <source>
        <dbReference type="ARBA" id="ARBA00022475"/>
    </source>
</evidence>
<keyword evidence="4" id="KW-0488">Methylation</keyword>
<name>A0A5D3KJU1_9BRAD</name>
<dbReference type="OrthoDB" id="8242679at2"/>
<dbReference type="InterPro" id="IPR012902">
    <property type="entry name" value="N_methyl_site"/>
</dbReference>
<dbReference type="InterPro" id="IPR010052">
    <property type="entry name" value="T2SS_protein-GspI"/>
</dbReference>
<evidence type="ECO:0000256" key="4">
    <source>
        <dbReference type="ARBA" id="ARBA00022481"/>
    </source>
</evidence>
<evidence type="ECO:0000256" key="5">
    <source>
        <dbReference type="ARBA" id="ARBA00022519"/>
    </source>
</evidence>
<gene>
    <name evidence="10" type="ORF">FXB40_27865</name>
</gene>
<keyword evidence="7 9" id="KW-1133">Transmembrane helix</keyword>
<evidence type="ECO:0000256" key="2">
    <source>
        <dbReference type="ARBA" id="ARBA00008358"/>
    </source>
</evidence>
<dbReference type="NCBIfam" id="TIGR02532">
    <property type="entry name" value="IV_pilin_GFxxxE"/>
    <property type="match status" value="1"/>
</dbReference>
<dbReference type="GO" id="GO:0015627">
    <property type="term" value="C:type II protein secretion system complex"/>
    <property type="evidence" value="ECO:0007669"/>
    <property type="project" value="InterPro"/>
</dbReference>
<keyword evidence="6 9" id="KW-0812">Transmembrane</keyword>
<organism evidence="10 11">
    <name type="scientific">Bradyrhizobium rifense</name>
    <dbReference type="NCBI Taxonomy" id="515499"/>
    <lineage>
        <taxon>Bacteria</taxon>
        <taxon>Pseudomonadati</taxon>
        <taxon>Pseudomonadota</taxon>
        <taxon>Alphaproteobacteria</taxon>
        <taxon>Hyphomicrobiales</taxon>
        <taxon>Nitrobacteraceae</taxon>
        <taxon>Bradyrhizobium</taxon>
    </lineage>
</organism>
<reference evidence="10 11" key="1">
    <citation type="submission" date="2019-08" db="EMBL/GenBank/DDBJ databases">
        <title>Bradyrhizobium hipponensis sp. nov., a rhizobium isolated from a Lupinus angustifolius root nodule in Tunisia.</title>
        <authorList>
            <person name="Off K."/>
            <person name="Rejili M."/>
            <person name="Mars M."/>
            <person name="Brachmann A."/>
            <person name="Marin M."/>
        </authorList>
    </citation>
    <scope>NUCLEOTIDE SEQUENCE [LARGE SCALE GENOMIC DNA]</scope>
    <source>
        <strain evidence="10 11">CTAW71</strain>
    </source>
</reference>
<proteinExistence type="inferred from homology"/>
<dbReference type="PANTHER" id="PTHR38779:SF2">
    <property type="entry name" value="TYPE II SECRETION SYSTEM PROTEIN I-RELATED"/>
    <property type="match status" value="1"/>
</dbReference>
<keyword evidence="11" id="KW-1185">Reference proteome</keyword>
<evidence type="ECO:0000313" key="11">
    <source>
        <dbReference type="Proteomes" id="UP000324758"/>
    </source>
</evidence>
<comment type="similarity">
    <text evidence="2">Belongs to the GSP I family.</text>
</comment>
<keyword evidence="3" id="KW-1003">Cell membrane</keyword>
<protein>
    <submittedName>
        <fullName evidence="10">Type II secretion system protein</fullName>
    </submittedName>
</protein>
<dbReference type="GO" id="GO:0005886">
    <property type="term" value="C:plasma membrane"/>
    <property type="evidence" value="ECO:0007669"/>
    <property type="project" value="UniProtKB-SubCell"/>
</dbReference>
<evidence type="ECO:0000256" key="1">
    <source>
        <dbReference type="ARBA" id="ARBA00004377"/>
    </source>
</evidence>
<dbReference type="EMBL" id="VSSS01000042">
    <property type="protein sequence ID" value="TYL91737.1"/>
    <property type="molecule type" value="Genomic_DNA"/>
</dbReference>
<accession>A0A5D3KJU1</accession>
<evidence type="ECO:0000313" key="10">
    <source>
        <dbReference type="EMBL" id="TYL91737.1"/>
    </source>
</evidence>
<dbReference type="Proteomes" id="UP000324758">
    <property type="component" value="Unassembled WGS sequence"/>
</dbReference>
<comment type="caution">
    <text evidence="10">The sequence shown here is derived from an EMBL/GenBank/DDBJ whole genome shotgun (WGS) entry which is preliminary data.</text>
</comment>
<evidence type="ECO:0000256" key="7">
    <source>
        <dbReference type="ARBA" id="ARBA00022989"/>
    </source>
</evidence>
<comment type="subcellular location">
    <subcellularLocation>
        <location evidence="1">Cell inner membrane</location>
        <topology evidence="1">Single-pass membrane protein</topology>
    </subcellularLocation>
</comment>
<evidence type="ECO:0000256" key="8">
    <source>
        <dbReference type="ARBA" id="ARBA00023136"/>
    </source>
</evidence>
<keyword evidence="8 9" id="KW-0472">Membrane</keyword>
<evidence type="ECO:0000256" key="9">
    <source>
        <dbReference type="SAM" id="Phobius"/>
    </source>
</evidence>
<dbReference type="GO" id="GO:0015628">
    <property type="term" value="P:protein secretion by the type II secretion system"/>
    <property type="evidence" value="ECO:0007669"/>
    <property type="project" value="InterPro"/>
</dbReference>
<dbReference type="Pfam" id="PF07963">
    <property type="entry name" value="N_methyl"/>
    <property type="match status" value="1"/>
</dbReference>